<reference evidence="10" key="2">
    <citation type="submission" date="2022-10" db="EMBL/GenBank/DDBJ databases">
        <title>Genome assembly of Lactococcus garvieae isolates from cricket gut.</title>
        <authorList>
            <person name="Luecke A.R."/>
            <person name="Brown A.M.V."/>
            <person name="Wakeman C.A."/>
        </authorList>
    </citation>
    <scope>NUCLEOTIDE SEQUENCE</scope>
    <source>
        <strain evidence="10">Alexii-11_2</strain>
    </source>
</reference>
<feature type="domain" description="GtrA/DPMS transmembrane" evidence="7">
    <location>
        <begin position="15"/>
        <end position="145"/>
    </location>
</feature>
<dbReference type="EMBL" id="BLXU01000006">
    <property type="protein sequence ID" value="GFO51887.1"/>
    <property type="molecule type" value="Genomic_DNA"/>
</dbReference>
<feature type="transmembrane region" description="Helical" evidence="6">
    <location>
        <begin position="121"/>
        <end position="139"/>
    </location>
</feature>
<evidence type="ECO:0000259" key="7">
    <source>
        <dbReference type="Pfam" id="PF04138"/>
    </source>
</evidence>
<dbReference type="EMBL" id="CP118627">
    <property type="protein sequence ID" value="WEA13262.1"/>
    <property type="molecule type" value="Genomic_DNA"/>
</dbReference>
<dbReference type="PANTHER" id="PTHR38459:SF5">
    <property type="entry name" value="CELL WALL TEICHOIC ACID GLYCOSYLATION PROTEIN GTCA"/>
    <property type="match status" value="1"/>
</dbReference>
<accession>A0A098CW79</accession>
<evidence type="ECO:0000313" key="9">
    <source>
        <dbReference type="EMBL" id="MDH7959471.1"/>
    </source>
</evidence>
<evidence type="ECO:0000313" key="8">
    <source>
        <dbReference type="EMBL" id="GFO51887.1"/>
    </source>
</evidence>
<dbReference type="EMBL" id="CP109635">
    <property type="protein sequence ID" value="UYT09915.1"/>
    <property type="molecule type" value="Genomic_DNA"/>
</dbReference>
<evidence type="ECO:0000313" key="11">
    <source>
        <dbReference type="EMBL" id="WEA13262.1"/>
    </source>
</evidence>
<evidence type="ECO:0000256" key="2">
    <source>
        <dbReference type="ARBA" id="ARBA00009399"/>
    </source>
</evidence>
<feature type="transmembrane region" description="Helical" evidence="6">
    <location>
        <begin position="12"/>
        <end position="30"/>
    </location>
</feature>
<evidence type="ECO:0000256" key="6">
    <source>
        <dbReference type="SAM" id="Phobius"/>
    </source>
</evidence>
<sequence length="151" mass="17563">MEKIKNFAKTEAFTYLVFGVLTTLVYYVFMQSSFYLLNHPGINAGAISEAIGQIVSIIFAFFTNKIWVFKHKSTHIFRDFLNFAAGRLFFMLLAIVLKWWFIDSHPEILMDLLHLKKPVVVLALSLAIQVLNIVLNYFYSKFIVFRKKAKV</sequence>
<dbReference type="Proteomes" id="UP001164042">
    <property type="component" value="Chromosome"/>
</dbReference>
<keyword evidence="3 6" id="KW-0812">Transmembrane</keyword>
<protein>
    <submittedName>
        <fullName evidence="9">GtrA family protein</fullName>
    </submittedName>
</protein>
<dbReference type="EMBL" id="JARYTV010000002">
    <property type="protein sequence ID" value="MDH7959471.1"/>
    <property type="molecule type" value="Genomic_DNA"/>
</dbReference>
<keyword evidence="4 6" id="KW-1133">Transmembrane helix</keyword>
<evidence type="ECO:0000313" key="12">
    <source>
        <dbReference type="Proteomes" id="UP000504756"/>
    </source>
</evidence>
<comment type="subcellular location">
    <subcellularLocation>
        <location evidence="1">Membrane</location>
        <topology evidence="1">Multi-pass membrane protein</topology>
    </subcellularLocation>
</comment>
<evidence type="ECO:0000256" key="1">
    <source>
        <dbReference type="ARBA" id="ARBA00004141"/>
    </source>
</evidence>
<reference evidence="8 12" key="1">
    <citation type="submission" date="2020-06" db="EMBL/GenBank/DDBJ databases">
        <title>Draft genome sequence of Lactic acid bacteria from Okinawan-style tofu.</title>
        <authorList>
            <person name="Takara I."/>
            <person name="Ikematsu S."/>
        </authorList>
    </citation>
    <scope>NUCLEOTIDE SEQUENCE [LARGE SCALE GENOMIC DNA]</scope>
    <source>
        <strain evidence="8">Lg38</strain>
        <strain evidence="12">lg38</strain>
    </source>
</reference>
<dbReference type="RefSeq" id="WP_003134318.1">
    <property type="nucleotide sequence ID" value="NZ_AP026069.1"/>
</dbReference>
<dbReference type="Proteomes" id="UP001157396">
    <property type="component" value="Unassembled WGS sequence"/>
</dbReference>
<reference evidence="11" key="3">
    <citation type="submission" date="2023-02" db="EMBL/GenBank/DDBJ databases">
        <title>Comparative genomics and fermentation flavor characterization of five lactic acid bacteria reveal flavor biosynthesis metabolic pathways in fermented muskmelon puree.</title>
        <authorList>
            <person name="Yuan L."/>
            <person name="Li M."/>
            <person name="Xu X."/>
            <person name="Lao F."/>
            <person name="Wu J."/>
        </authorList>
    </citation>
    <scope>NUCLEOTIDE SEQUENCE</scope>
    <source>
        <strain evidence="11">Pa-2</strain>
    </source>
</reference>
<dbReference type="GeneID" id="75144303"/>
<dbReference type="eggNOG" id="COG2246">
    <property type="taxonomic scope" value="Bacteria"/>
</dbReference>
<gene>
    <name evidence="8" type="primary">ygaC</name>
    <name evidence="8" type="ORF">ikelab_11620</name>
    <name evidence="10" type="ORF">OF801_08025</name>
    <name evidence="11" type="ORF">PWF74_06900</name>
    <name evidence="9" type="ORF">QHR29_03185</name>
</gene>
<organism evidence="8 12">
    <name type="scientific">Lactococcus garvieae</name>
    <dbReference type="NCBI Taxonomy" id="1363"/>
    <lineage>
        <taxon>Bacteria</taxon>
        <taxon>Bacillati</taxon>
        <taxon>Bacillota</taxon>
        <taxon>Bacilli</taxon>
        <taxon>Lactobacillales</taxon>
        <taxon>Streptococcaceae</taxon>
        <taxon>Lactococcus</taxon>
    </lineage>
</organism>
<name>A0A098CW79_9LACT</name>
<dbReference type="OMA" id="FFTNDIF"/>
<feature type="transmembrane region" description="Helical" evidence="6">
    <location>
        <begin position="50"/>
        <end position="68"/>
    </location>
</feature>
<dbReference type="GO" id="GO:0005886">
    <property type="term" value="C:plasma membrane"/>
    <property type="evidence" value="ECO:0007669"/>
    <property type="project" value="TreeGrafter"/>
</dbReference>
<reference evidence="9" key="4">
    <citation type="submission" date="2023-04" db="EMBL/GenBank/DDBJ databases">
        <title>Genomic analysis of Lactococcus garvieae isolates.</title>
        <authorList>
            <person name="Zhanghang C."/>
        </authorList>
    </citation>
    <scope>NUCLEOTIDE SEQUENCE</scope>
    <source>
        <strain evidence="9">ZB-1</strain>
    </source>
</reference>
<evidence type="ECO:0000313" key="10">
    <source>
        <dbReference type="EMBL" id="UYT09915.1"/>
    </source>
</evidence>
<dbReference type="Pfam" id="PF04138">
    <property type="entry name" value="GtrA_DPMS_TM"/>
    <property type="match status" value="1"/>
</dbReference>
<evidence type="ECO:0000256" key="4">
    <source>
        <dbReference type="ARBA" id="ARBA00022989"/>
    </source>
</evidence>
<evidence type="ECO:0000256" key="3">
    <source>
        <dbReference type="ARBA" id="ARBA00022692"/>
    </source>
</evidence>
<feature type="transmembrane region" description="Helical" evidence="6">
    <location>
        <begin position="80"/>
        <end position="101"/>
    </location>
</feature>
<dbReference type="Proteomes" id="UP001217324">
    <property type="component" value="Chromosome"/>
</dbReference>
<proteinExistence type="inferred from homology"/>
<dbReference type="AlphaFoldDB" id="A0A098CW79"/>
<dbReference type="InterPro" id="IPR007267">
    <property type="entry name" value="GtrA_DPMS_TM"/>
</dbReference>
<dbReference type="InterPro" id="IPR051401">
    <property type="entry name" value="GtrA_CellWall_Glycosyl"/>
</dbReference>
<comment type="similarity">
    <text evidence="2">Belongs to the GtrA family.</text>
</comment>
<evidence type="ECO:0000256" key="5">
    <source>
        <dbReference type="ARBA" id="ARBA00023136"/>
    </source>
</evidence>
<dbReference type="Proteomes" id="UP000504756">
    <property type="component" value="Unassembled WGS sequence"/>
</dbReference>
<dbReference type="PANTHER" id="PTHR38459">
    <property type="entry name" value="PROPHAGE BACTOPRENOL-LINKED GLUCOSE TRANSLOCASE HOMOLOG"/>
    <property type="match status" value="1"/>
</dbReference>
<dbReference type="GO" id="GO:0000271">
    <property type="term" value="P:polysaccharide biosynthetic process"/>
    <property type="evidence" value="ECO:0007669"/>
    <property type="project" value="InterPro"/>
</dbReference>
<keyword evidence="5 6" id="KW-0472">Membrane</keyword>